<evidence type="ECO:0000256" key="1">
    <source>
        <dbReference type="ARBA" id="ARBA00007320"/>
    </source>
</evidence>
<organism evidence="5 6">
    <name type="scientific">Asparagus officinalis</name>
    <name type="common">Garden asparagus</name>
    <dbReference type="NCBI Taxonomy" id="4686"/>
    <lineage>
        <taxon>Eukaryota</taxon>
        <taxon>Viridiplantae</taxon>
        <taxon>Streptophyta</taxon>
        <taxon>Embryophyta</taxon>
        <taxon>Tracheophyta</taxon>
        <taxon>Spermatophyta</taxon>
        <taxon>Magnoliopsida</taxon>
        <taxon>Liliopsida</taxon>
        <taxon>Asparagales</taxon>
        <taxon>Asparagaceae</taxon>
        <taxon>Asparagoideae</taxon>
        <taxon>Asparagus</taxon>
    </lineage>
</organism>
<gene>
    <name evidence="5" type="ORF">A4U43_C02F15550</name>
</gene>
<dbReference type="GO" id="GO:0003735">
    <property type="term" value="F:structural constituent of ribosome"/>
    <property type="evidence" value="ECO:0007669"/>
    <property type="project" value="InterPro"/>
</dbReference>
<dbReference type="InterPro" id="IPR005749">
    <property type="entry name" value="Ribosomal_uL15_bac-type"/>
</dbReference>
<dbReference type="GO" id="GO:0006412">
    <property type="term" value="P:translation"/>
    <property type="evidence" value="ECO:0007669"/>
    <property type="project" value="InterPro"/>
</dbReference>
<keyword evidence="3" id="KW-0687">Ribonucleoprotein</keyword>
<evidence type="ECO:0000256" key="3">
    <source>
        <dbReference type="ARBA" id="ARBA00023274"/>
    </source>
</evidence>
<dbReference type="GO" id="GO:0022625">
    <property type="term" value="C:cytosolic large ribosomal subunit"/>
    <property type="evidence" value="ECO:0007669"/>
    <property type="project" value="TreeGrafter"/>
</dbReference>
<evidence type="ECO:0000313" key="5">
    <source>
        <dbReference type="EMBL" id="ONK78197.1"/>
    </source>
</evidence>
<evidence type="ECO:0000313" key="6">
    <source>
        <dbReference type="Proteomes" id="UP000243459"/>
    </source>
</evidence>
<keyword evidence="2" id="KW-0689">Ribosomal protein</keyword>
<dbReference type="PANTHER" id="PTHR12934:SF11">
    <property type="entry name" value="LARGE RIBOSOMAL SUBUNIT PROTEIN UL15M"/>
    <property type="match status" value="1"/>
</dbReference>
<dbReference type="Gramene" id="ONK78197">
    <property type="protein sequence ID" value="ONK78197"/>
    <property type="gene ID" value="A4U43_C02F15550"/>
</dbReference>
<dbReference type="SUPFAM" id="SSF52080">
    <property type="entry name" value="Ribosomal proteins L15p and L18e"/>
    <property type="match status" value="1"/>
</dbReference>
<dbReference type="AlphaFoldDB" id="A0A5P1FLA5"/>
<keyword evidence="4" id="KW-0812">Transmembrane</keyword>
<keyword evidence="4" id="KW-0472">Membrane</keyword>
<dbReference type="InterPro" id="IPR036227">
    <property type="entry name" value="Ribosomal_uL15/eL18_sf"/>
</dbReference>
<proteinExistence type="inferred from homology"/>
<protein>
    <submittedName>
        <fullName evidence="5">Uncharacterized protein</fullName>
    </submittedName>
</protein>
<dbReference type="EMBL" id="CM007382">
    <property type="protein sequence ID" value="ONK78197.1"/>
    <property type="molecule type" value="Genomic_DNA"/>
</dbReference>
<evidence type="ECO:0000256" key="2">
    <source>
        <dbReference type="ARBA" id="ARBA00022980"/>
    </source>
</evidence>
<feature type="transmembrane region" description="Helical" evidence="4">
    <location>
        <begin position="20"/>
        <end position="44"/>
    </location>
</feature>
<keyword evidence="4" id="KW-1133">Transmembrane helix</keyword>
<accession>A0A5P1FLA5</accession>
<sequence>MPVRLVQPRASGKPFRTGRFAYVFVQCITTAEVSLVVIVGARLYEESGVSGFRLDNLGLQPGSKRKAKRKGRGIVVGQGNNCGFGMRGQTSRLGPGVRKGFEGGQMPLYRRLPKLRRSLELIN</sequence>
<dbReference type="Proteomes" id="UP000243459">
    <property type="component" value="Chromosome 2"/>
</dbReference>
<name>A0A5P1FLA5_ASPOF</name>
<dbReference type="PANTHER" id="PTHR12934">
    <property type="entry name" value="50S RIBOSOMAL PROTEIN L15"/>
    <property type="match status" value="1"/>
</dbReference>
<comment type="similarity">
    <text evidence="1">Belongs to the universal ribosomal protein uL15 family.</text>
</comment>
<evidence type="ECO:0000256" key="4">
    <source>
        <dbReference type="SAM" id="Phobius"/>
    </source>
</evidence>
<reference evidence="6" key="1">
    <citation type="journal article" date="2017" name="Nat. Commun.">
        <title>The asparagus genome sheds light on the origin and evolution of a young Y chromosome.</title>
        <authorList>
            <person name="Harkess A."/>
            <person name="Zhou J."/>
            <person name="Xu C."/>
            <person name="Bowers J.E."/>
            <person name="Van der Hulst R."/>
            <person name="Ayyampalayam S."/>
            <person name="Mercati F."/>
            <person name="Riccardi P."/>
            <person name="McKain M.R."/>
            <person name="Kakrana A."/>
            <person name="Tang H."/>
            <person name="Ray J."/>
            <person name="Groenendijk J."/>
            <person name="Arikit S."/>
            <person name="Mathioni S.M."/>
            <person name="Nakano M."/>
            <person name="Shan H."/>
            <person name="Telgmann-Rauber A."/>
            <person name="Kanno A."/>
            <person name="Yue Z."/>
            <person name="Chen H."/>
            <person name="Li W."/>
            <person name="Chen Y."/>
            <person name="Xu X."/>
            <person name="Zhang Y."/>
            <person name="Luo S."/>
            <person name="Chen H."/>
            <person name="Gao J."/>
            <person name="Mao Z."/>
            <person name="Pires J.C."/>
            <person name="Luo M."/>
            <person name="Kudrna D."/>
            <person name="Wing R.A."/>
            <person name="Meyers B.C."/>
            <person name="Yi K."/>
            <person name="Kong H."/>
            <person name="Lavrijsen P."/>
            <person name="Sunseri F."/>
            <person name="Falavigna A."/>
            <person name="Ye Y."/>
            <person name="Leebens-Mack J.H."/>
            <person name="Chen G."/>
        </authorList>
    </citation>
    <scope>NUCLEOTIDE SEQUENCE [LARGE SCALE GENOMIC DNA]</scope>
    <source>
        <strain evidence="6">cv. DH0086</strain>
    </source>
</reference>
<keyword evidence="6" id="KW-1185">Reference proteome</keyword>